<comment type="caution">
    <text evidence="2">The sequence shown here is derived from an EMBL/GenBank/DDBJ whole genome shotgun (WGS) entry which is preliminary data.</text>
</comment>
<dbReference type="NCBIfam" id="TIGR01300">
    <property type="entry name" value="CPA3_mnhG_phaG"/>
    <property type="match status" value="1"/>
</dbReference>
<protein>
    <submittedName>
        <fullName evidence="2">Na+/H+ antiporter subunit G</fullName>
    </submittedName>
</protein>
<gene>
    <name evidence="2" type="ORF">ENJ15_07205</name>
</gene>
<dbReference type="Proteomes" id="UP000885771">
    <property type="component" value="Unassembled WGS sequence"/>
</dbReference>
<dbReference type="NCBIfam" id="NF009314">
    <property type="entry name" value="PRK12674.1-2"/>
    <property type="match status" value="1"/>
</dbReference>
<evidence type="ECO:0000256" key="1">
    <source>
        <dbReference type="SAM" id="Phobius"/>
    </source>
</evidence>
<feature type="transmembrane region" description="Helical" evidence="1">
    <location>
        <begin position="63"/>
        <end position="84"/>
    </location>
</feature>
<dbReference type="EMBL" id="DRLI01000277">
    <property type="protein sequence ID" value="HHM02786.1"/>
    <property type="molecule type" value="Genomic_DNA"/>
</dbReference>
<sequence>MEWYRLTGSILSLMGALFLFLGALGVWRMPDVYNRMQTGTKSTTLGSILTLFGLGVYHPQWMGQMLILMLFIAVTNPISSHALARAAHHIGIPLTKKSVVDDLVEEEEPRLESMAEMEER</sequence>
<keyword evidence="1" id="KW-0812">Transmembrane</keyword>
<evidence type="ECO:0000313" key="2">
    <source>
        <dbReference type="EMBL" id="HHM02786.1"/>
    </source>
</evidence>
<dbReference type="PANTHER" id="PTHR34703">
    <property type="entry name" value="ANTIPORTER SUBUNIT MNHG2-RELATED"/>
    <property type="match status" value="1"/>
</dbReference>
<dbReference type="AlphaFoldDB" id="A0A7V5RQ93"/>
<feature type="transmembrane region" description="Helical" evidence="1">
    <location>
        <begin position="6"/>
        <end position="27"/>
    </location>
</feature>
<dbReference type="InterPro" id="IPR005133">
    <property type="entry name" value="PhaG_MnhG_YufB"/>
</dbReference>
<keyword evidence="1" id="KW-0472">Membrane</keyword>
<reference evidence="2" key="1">
    <citation type="journal article" date="2020" name="mSystems">
        <title>Genome- and Community-Level Interaction Insights into Carbon Utilization and Element Cycling Functions of Hydrothermarchaeota in Hydrothermal Sediment.</title>
        <authorList>
            <person name="Zhou Z."/>
            <person name="Liu Y."/>
            <person name="Xu W."/>
            <person name="Pan J."/>
            <person name="Luo Z.H."/>
            <person name="Li M."/>
        </authorList>
    </citation>
    <scope>NUCLEOTIDE SEQUENCE [LARGE SCALE GENOMIC DNA]</scope>
    <source>
        <strain evidence="2">HyVt-460</strain>
    </source>
</reference>
<name>A0A7V5RQ93_CALAY</name>
<keyword evidence="1" id="KW-1133">Transmembrane helix</keyword>
<proteinExistence type="predicted"/>
<dbReference type="PANTHER" id="PTHR34703:SF1">
    <property type="entry name" value="ANTIPORTER SUBUNIT MNHG2-RELATED"/>
    <property type="match status" value="1"/>
</dbReference>
<dbReference type="Pfam" id="PF03334">
    <property type="entry name" value="PhaG_MnhG_YufB"/>
    <property type="match status" value="1"/>
</dbReference>
<organism evidence="2">
    <name type="scientific">Caldithrix abyssi</name>
    <dbReference type="NCBI Taxonomy" id="187145"/>
    <lineage>
        <taxon>Bacteria</taxon>
        <taxon>Pseudomonadati</taxon>
        <taxon>Calditrichota</taxon>
        <taxon>Calditrichia</taxon>
        <taxon>Calditrichales</taxon>
        <taxon>Calditrichaceae</taxon>
        <taxon>Caldithrix</taxon>
    </lineage>
</organism>
<dbReference type="GO" id="GO:0015385">
    <property type="term" value="F:sodium:proton antiporter activity"/>
    <property type="evidence" value="ECO:0007669"/>
    <property type="project" value="TreeGrafter"/>
</dbReference>
<accession>A0A7V5RQ93</accession>